<sequence length="105" mass="11795">METAAVVEEGFFDVKNSVKPPCQSSRSRSVSVPARNHEKLSAPVSIYRELPPTSYCVKFESFATMMKQVKDGKYESRPFSVGGHNWYACTSLSISFCVQVFNFII</sequence>
<gene>
    <name evidence="1" type="ORF">TAV2_LOCUS16883</name>
</gene>
<accession>A0AAU9SKR5</accession>
<proteinExistence type="predicted"/>
<protein>
    <recommendedName>
        <fullName evidence="3">MATH domain-containing protein</fullName>
    </recommendedName>
</protein>
<reference evidence="1 2" key="1">
    <citation type="submission" date="2022-03" db="EMBL/GenBank/DDBJ databases">
        <authorList>
            <person name="Nunn A."/>
            <person name="Chopra R."/>
            <person name="Nunn A."/>
            <person name="Contreras Garrido A."/>
        </authorList>
    </citation>
    <scope>NUCLEOTIDE SEQUENCE [LARGE SCALE GENOMIC DNA]</scope>
</reference>
<organism evidence="1 2">
    <name type="scientific">Thlaspi arvense</name>
    <name type="common">Field penny-cress</name>
    <dbReference type="NCBI Taxonomy" id="13288"/>
    <lineage>
        <taxon>Eukaryota</taxon>
        <taxon>Viridiplantae</taxon>
        <taxon>Streptophyta</taxon>
        <taxon>Embryophyta</taxon>
        <taxon>Tracheophyta</taxon>
        <taxon>Spermatophyta</taxon>
        <taxon>Magnoliopsida</taxon>
        <taxon>eudicotyledons</taxon>
        <taxon>Gunneridae</taxon>
        <taxon>Pentapetalae</taxon>
        <taxon>rosids</taxon>
        <taxon>malvids</taxon>
        <taxon>Brassicales</taxon>
        <taxon>Brassicaceae</taxon>
        <taxon>Thlaspideae</taxon>
        <taxon>Thlaspi</taxon>
    </lineage>
</organism>
<dbReference type="AlphaFoldDB" id="A0AAU9SKR5"/>
<dbReference type="EMBL" id="OU466861">
    <property type="protein sequence ID" value="CAH2067093.1"/>
    <property type="molecule type" value="Genomic_DNA"/>
</dbReference>
<evidence type="ECO:0008006" key="3">
    <source>
        <dbReference type="Google" id="ProtNLM"/>
    </source>
</evidence>
<keyword evidence="2" id="KW-1185">Reference proteome</keyword>
<evidence type="ECO:0000313" key="2">
    <source>
        <dbReference type="Proteomes" id="UP000836841"/>
    </source>
</evidence>
<name>A0AAU9SKR5_THLAR</name>
<evidence type="ECO:0000313" key="1">
    <source>
        <dbReference type="EMBL" id="CAH2067093.1"/>
    </source>
</evidence>
<dbReference type="Proteomes" id="UP000836841">
    <property type="component" value="Chromosome 5"/>
</dbReference>